<dbReference type="Proteomes" id="UP000177625">
    <property type="component" value="Unassembled WGS sequence"/>
</dbReference>
<evidence type="ECO:0000256" key="2">
    <source>
        <dbReference type="SAM" id="Phobius"/>
    </source>
</evidence>
<keyword evidence="2" id="KW-0472">Membrane</keyword>
<evidence type="ECO:0000313" key="3">
    <source>
        <dbReference type="EMBL" id="CZT41446.1"/>
    </source>
</evidence>
<feature type="compositionally biased region" description="Polar residues" evidence="1">
    <location>
        <begin position="98"/>
        <end position="109"/>
    </location>
</feature>
<accession>A0A1E1LX59</accession>
<organism evidence="3 4">
    <name type="scientific">Rhynchosporium secalis</name>
    <name type="common">Barley scald fungus</name>
    <dbReference type="NCBI Taxonomy" id="38038"/>
    <lineage>
        <taxon>Eukaryota</taxon>
        <taxon>Fungi</taxon>
        <taxon>Dikarya</taxon>
        <taxon>Ascomycota</taxon>
        <taxon>Pezizomycotina</taxon>
        <taxon>Leotiomycetes</taxon>
        <taxon>Helotiales</taxon>
        <taxon>Ploettnerulaceae</taxon>
        <taxon>Rhynchosporium</taxon>
    </lineage>
</organism>
<evidence type="ECO:0000313" key="4">
    <source>
        <dbReference type="Proteomes" id="UP000177625"/>
    </source>
</evidence>
<keyword evidence="4" id="KW-1185">Reference proteome</keyword>
<evidence type="ECO:0000256" key="1">
    <source>
        <dbReference type="SAM" id="MobiDB-lite"/>
    </source>
</evidence>
<protein>
    <submittedName>
        <fullName evidence="3">Uncharacterized protein</fullName>
    </submittedName>
</protein>
<reference evidence="4" key="1">
    <citation type="submission" date="2016-03" db="EMBL/GenBank/DDBJ databases">
        <authorList>
            <person name="Guldener U."/>
        </authorList>
    </citation>
    <scope>NUCLEOTIDE SEQUENCE [LARGE SCALE GENOMIC DNA]</scope>
</reference>
<feature type="transmembrane region" description="Helical" evidence="2">
    <location>
        <begin position="29"/>
        <end position="47"/>
    </location>
</feature>
<keyword evidence="2" id="KW-1133">Transmembrane helix</keyword>
<gene>
    <name evidence="3" type="ORF">RSE6_01186</name>
</gene>
<keyword evidence="2" id="KW-0812">Transmembrane</keyword>
<feature type="region of interest" description="Disordered" evidence="1">
    <location>
        <begin position="54"/>
        <end position="109"/>
    </location>
</feature>
<dbReference type="AlphaFoldDB" id="A0A1E1LX59"/>
<name>A0A1E1LX59_RHYSE</name>
<sequence length="109" mass="12008">MWLTADKRGAYNVDNQIEVPCAVCTLREGWLVLIVAILLWSCLAYKYKYRRRPGSDTSIAASGPKMANRTEVGMKSPLHERQTSDYFGPSVSARPLTESVTSPSVGTPS</sequence>
<dbReference type="EMBL" id="FJVC01000035">
    <property type="protein sequence ID" value="CZT41446.1"/>
    <property type="molecule type" value="Genomic_DNA"/>
</dbReference>
<proteinExistence type="predicted"/>